<dbReference type="EMBL" id="JAMZMK010000665">
    <property type="protein sequence ID" value="KAI7755971.1"/>
    <property type="molecule type" value="Genomic_DNA"/>
</dbReference>
<evidence type="ECO:0000313" key="1">
    <source>
        <dbReference type="EMBL" id="KAI7755971.1"/>
    </source>
</evidence>
<reference evidence="1" key="1">
    <citation type="submission" date="2022-06" db="EMBL/GenBank/DDBJ databases">
        <title>Uncovering the hologenomic basis of an extraordinary plant invasion.</title>
        <authorList>
            <person name="Bieker V.C."/>
            <person name="Martin M.D."/>
            <person name="Gilbert T."/>
            <person name="Hodgins K."/>
            <person name="Battlay P."/>
            <person name="Petersen B."/>
            <person name="Wilson J."/>
        </authorList>
    </citation>
    <scope>NUCLEOTIDE SEQUENCE</scope>
    <source>
        <strain evidence="1">AA19_3_7</strain>
        <tissue evidence="1">Leaf</tissue>
    </source>
</reference>
<sequence length="48" mass="5715">MCSSSFSHLLVCQLHWLHRHRPPICFRRHRFFIGFAVNDQSFTGLSKL</sequence>
<comment type="caution">
    <text evidence="1">The sequence shown here is derived from an EMBL/GenBank/DDBJ whole genome shotgun (WGS) entry which is preliminary data.</text>
</comment>
<protein>
    <submittedName>
        <fullName evidence="1">Uncharacterized protein</fullName>
    </submittedName>
</protein>
<name>A0AAD5D7U8_AMBAR</name>
<proteinExistence type="predicted"/>
<dbReference type="Proteomes" id="UP001206925">
    <property type="component" value="Unassembled WGS sequence"/>
</dbReference>
<evidence type="ECO:0000313" key="2">
    <source>
        <dbReference type="Proteomes" id="UP001206925"/>
    </source>
</evidence>
<organism evidence="1 2">
    <name type="scientific">Ambrosia artemisiifolia</name>
    <name type="common">Common ragweed</name>
    <dbReference type="NCBI Taxonomy" id="4212"/>
    <lineage>
        <taxon>Eukaryota</taxon>
        <taxon>Viridiplantae</taxon>
        <taxon>Streptophyta</taxon>
        <taxon>Embryophyta</taxon>
        <taxon>Tracheophyta</taxon>
        <taxon>Spermatophyta</taxon>
        <taxon>Magnoliopsida</taxon>
        <taxon>eudicotyledons</taxon>
        <taxon>Gunneridae</taxon>
        <taxon>Pentapetalae</taxon>
        <taxon>asterids</taxon>
        <taxon>campanulids</taxon>
        <taxon>Asterales</taxon>
        <taxon>Asteraceae</taxon>
        <taxon>Asteroideae</taxon>
        <taxon>Heliantheae alliance</taxon>
        <taxon>Heliantheae</taxon>
        <taxon>Ambrosia</taxon>
    </lineage>
</organism>
<accession>A0AAD5D7U8</accession>
<gene>
    <name evidence="1" type="ORF">M8C21_010399</name>
</gene>
<keyword evidence="2" id="KW-1185">Reference proteome</keyword>
<dbReference type="AlphaFoldDB" id="A0AAD5D7U8"/>